<proteinExistence type="inferred from homology"/>
<reference evidence="7" key="1">
    <citation type="submission" date="2022-11" db="EMBL/GenBank/DDBJ databases">
        <title>Centuries of genome instability and evolution in soft-shell clam transmissible cancer (bioRxiv).</title>
        <authorList>
            <person name="Hart S.F.M."/>
            <person name="Yonemitsu M.A."/>
            <person name="Giersch R.M."/>
            <person name="Beal B.F."/>
            <person name="Arriagada G."/>
            <person name="Davis B.W."/>
            <person name="Ostrander E.A."/>
            <person name="Goff S.P."/>
            <person name="Metzger M.J."/>
        </authorList>
    </citation>
    <scope>NUCLEOTIDE SEQUENCE</scope>
    <source>
        <strain evidence="7">MELC-2E11</strain>
        <tissue evidence="7">Siphon/mantle</tissue>
    </source>
</reference>
<evidence type="ECO:0000313" key="7">
    <source>
        <dbReference type="EMBL" id="WAR11631.1"/>
    </source>
</evidence>
<dbReference type="PROSITE" id="PS00542">
    <property type="entry name" value="COMPLEX1_30K"/>
    <property type="match status" value="1"/>
</dbReference>
<evidence type="ECO:0000256" key="2">
    <source>
        <dbReference type="ARBA" id="ARBA00020084"/>
    </source>
</evidence>
<keyword evidence="4" id="KW-1278">Translocase</keyword>
<sequence length="253" mass="29281">MASRFGRFLRPLAVNLAKTKVLPQTRVVSHAFRLQSTSTGAAEEKSPTVRYADPVKTKALTDFGQYVADILPKYVQKVEVCHGDELDILIHPDGIIPTILFLRDHHHAQFLNISDITAIDVPSRTYRFETYTDELTPMDSITPVLPAANWYEREIWDMYGVYFSNHPDLRRLLTDYGFEGHPMRRDFPLTGYMELRYDDELGRCVMEPLELAQEMRKFEYSSPWEQFPKYRLADPSKEEADPEQVTGGTEEKK</sequence>
<name>A0ABY7ESD5_MYAAR</name>
<evidence type="ECO:0000256" key="3">
    <source>
        <dbReference type="ARBA" id="ARBA00022448"/>
    </source>
</evidence>
<evidence type="ECO:0000256" key="1">
    <source>
        <dbReference type="ARBA" id="ARBA00007569"/>
    </source>
</evidence>
<dbReference type="SUPFAM" id="SSF143243">
    <property type="entry name" value="Nqo5-like"/>
    <property type="match status" value="1"/>
</dbReference>
<organism evidence="7 8">
    <name type="scientific">Mya arenaria</name>
    <name type="common">Soft-shell clam</name>
    <dbReference type="NCBI Taxonomy" id="6604"/>
    <lineage>
        <taxon>Eukaryota</taxon>
        <taxon>Metazoa</taxon>
        <taxon>Spiralia</taxon>
        <taxon>Lophotrochozoa</taxon>
        <taxon>Mollusca</taxon>
        <taxon>Bivalvia</taxon>
        <taxon>Autobranchia</taxon>
        <taxon>Heteroconchia</taxon>
        <taxon>Euheterodonta</taxon>
        <taxon>Imparidentia</taxon>
        <taxon>Neoheterodontei</taxon>
        <taxon>Myida</taxon>
        <taxon>Myoidea</taxon>
        <taxon>Myidae</taxon>
        <taxon>Mya</taxon>
    </lineage>
</organism>
<dbReference type="PANTHER" id="PTHR10884">
    <property type="entry name" value="NADH DEHYDROGENASE UBIQUINONE IRON-SULFUR PROTEIN 3"/>
    <property type="match status" value="1"/>
</dbReference>
<dbReference type="InterPro" id="IPR020396">
    <property type="entry name" value="NADH_UbQ_OxRdtase_CS"/>
</dbReference>
<gene>
    <name evidence="7" type="ORF">MAR_025811</name>
</gene>
<dbReference type="Pfam" id="PF00329">
    <property type="entry name" value="Complex1_30kDa"/>
    <property type="match status" value="1"/>
</dbReference>
<evidence type="ECO:0000256" key="5">
    <source>
        <dbReference type="SAM" id="MobiDB-lite"/>
    </source>
</evidence>
<dbReference type="InterPro" id="IPR001268">
    <property type="entry name" value="NADH_UbQ_OxRdtase_30kDa_su"/>
</dbReference>
<keyword evidence="8" id="KW-1185">Reference proteome</keyword>
<feature type="domain" description="NADH:ubiquinone oxidoreductase 30kDa subunit" evidence="6">
    <location>
        <begin position="89"/>
        <end position="192"/>
    </location>
</feature>
<dbReference type="PANTHER" id="PTHR10884:SF14">
    <property type="entry name" value="NADH DEHYDROGENASE [UBIQUINONE] IRON-SULFUR PROTEIN 3, MITOCHONDRIAL"/>
    <property type="match status" value="1"/>
</dbReference>
<keyword evidence="3 4" id="KW-0813">Transport</keyword>
<keyword evidence="4" id="KW-0520">NAD</keyword>
<evidence type="ECO:0000313" key="8">
    <source>
        <dbReference type="Proteomes" id="UP001164746"/>
    </source>
</evidence>
<protein>
    <recommendedName>
        <fullName evidence="2">NADH dehydrogenase [ubiquinone] iron-sulfur protein 3, mitochondrial</fullName>
    </recommendedName>
</protein>
<evidence type="ECO:0000256" key="4">
    <source>
        <dbReference type="RuleBase" id="RU003456"/>
    </source>
</evidence>
<dbReference type="Proteomes" id="UP001164746">
    <property type="component" value="Chromosome 8"/>
</dbReference>
<evidence type="ECO:0000259" key="6">
    <source>
        <dbReference type="Pfam" id="PF00329"/>
    </source>
</evidence>
<accession>A0ABY7ESD5</accession>
<dbReference type="EMBL" id="CP111019">
    <property type="protein sequence ID" value="WAR11631.1"/>
    <property type="molecule type" value="Genomic_DNA"/>
</dbReference>
<feature type="region of interest" description="Disordered" evidence="5">
    <location>
        <begin position="231"/>
        <end position="253"/>
    </location>
</feature>
<comment type="similarity">
    <text evidence="1 4">Belongs to the complex I 30 kDa subunit family.</text>
</comment>
<dbReference type="InterPro" id="IPR037232">
    <property type="entry name" value="NADH_quin_OxRdtase_su_C/D-like"/>
</dbReference>
<dbReference type="Gene3D" id="3.30.460.80">
    <property type="entry name" value="NADH:ubiquinone oxidoreductase, 30kDa subunit"/>
    <property type="match status" value="2"/>
</dbReference>